<dbReference type="InterPro" id="IPR045030">
    <property type="entry name" value="LYSM1-4"/>
</dbReference>
<dbReference type="PROSITE" id="PS51782">
    <property type="entry name" value="LYSM"/>
    <property type="match status" value="1"/>
</dbReference>
<dbReference type="Proteomes" id="UP001187531">
    <property type="component" value="Unassembled WGS sequence"/>
</dbReference>
<dbReference type="SUPFAM" id="SSF54106">
    <property type="entry name" value="LysM domain"/>
    <property type="match status" value="1"/>
</dbReference>
<reference evidence="3" key="1">
    <citation type="submission" date="2023-07" db="EMBL/GenBank/DDBJ databases">
        <title>Chromosome-level genome assembly of Artemia franciscana.</title>
        <authorList>
            <person name="Jo E."/>
        </authorList>
    </citation>
    <scope>NUCLEOTIDE SEQUENCE</scope>
    <source>
        <tissue evidence="3">Whole body</tissue>
    </source>
</reference>
<dbReference type="PANTHER" id="PTHR20932">
    <property type="entry name" value="LYSM AND PUTATIVE PEPTIDOGLYCAN-BINDING DOMAIN-CONTAINING PROTEIN"/>
    <property type="match status" value="1"/>
</dbReference>
<dbReference type="Pfam" id="PF01476">
    <property type="entry name" value="LysM"/>
    <property type="match status" value="1"/>
</dbReference>
<evidence type="ECO:0000259" key="2">
    <source>
        <dbReference type="PROSITE" id="PS51782"/>
    </source>
</evidence>
<feature type="domain" description="LysM" evidence="2">
    <location>
        <begin position="47"/>
        <end position="93"/>
    </location>
</feature>
<gene>
    <name evidence="3" type="ORF">QYM36_003370</name>
</gene>
<evidence type="ECO:0000313" key="3">
    <source>
        <dbReference type="EMBL" id="KAK2721062.1"/>
    </source>
</evidence>
<keyword evidence="4" id="KW-1185">Reference proteome</keyword>
<protein>
    <recommendedName>
        <fullName evidence="2">LysM domain-containing protein</fullName>
    </recommendedName>
</protein>
<feature type="region of interest" description="Disordered" evidence="1">
    <location>
        <begin position="98"/>
        <end position="117"/>
    </location>
</feature>
<evidence type="ECO:0000313" key="4">
    <source>
        <dbReference type="Proteomes" id="UP001187531"/>
    </source>
</evidence>
<name>A0AA88L8J6_ARTSF</name>
<evidence type="ECO:0000256" key="1">
    <source>
        <dbReference type="SAM" id="MobiDB-lite"/>
    </source>
</evidence>
<accession>A0AA88L8J6</accession>
<comment type="caution">
    <text evidence="3">The sequence shown here is derived from an EMBL/GenBank/DDBJ whole genome shotgun (WGS) entry which is preliminary data.</text>
</comment>
<dbReference type="EMBL" id="JAVRJZ010000006">
    <property type="protein sequence ID" value="KAK2721062.1"/>
    <property type="molecule type" value="Genomic_DNA"/>
</dbReference>
<proteinExistence type="predicted"/>
<dbReference type="InterPro" id="IPR018392">
    <property type="entry name" value="LysM"/>
</dbReference>
<dbReference type="CDD" id="cd00118">
    <property type="entry name" value="LysM"/>
    <property type="match status" value="1"/>
</dbReference>
<dbReference type="Gene3D" id="3.10.350.10">
    <property type="entry name" value="LysM domain"/>
    <property type="match status" value="1"/>
</dbReference>
<dbReference type="InterPro" id="IPR036779">
    <property type="entry name" value="LysM_dom_sf"/>
</dbReference>
<organism evidence="3 4">
    <name type="scientific">Artemia franciscana</name>
    <name type="common">Brine shrimp</name>
    <name type="synonym">Artemia sanfranciscana</name>
    <dbReference type="NCBI Taxonomy" id="6661"/>
    <lineage>
        <taxon>Eukaryota</taxon>
        <taxon>Metazoa</taxon>
        <taxon>Ecdysozoa</taxon>
        <taxon>Arthropoda</taxon>
        <taxon>Crustacea</taxon>
        <taxon>Branchiopoda</taxon>
        <taxon>Anostraca</taxon>
        <taxon>Artemiidae</taxon>
        <taxon>Artemia</taxon>
    </lineage>
</organism>
<sequence length="197" mass="22672">MEEDEAEKRGILCLKSIKVYGTTGDLSCSSNQFPRLYNRDYEHVEFIDHIVTERDTLQGLSLKYDCTMEDIKRYNQLWSNDSSCVRQKTILRIPIRQGSDKMPNSLNSTSNSEDSESDLVMIPDAKNSSINNENADDFFSRIDSSIQKLKKKSSMDQSLRFETFSFVILLPVYHRYGPHFVFLAMIHAYSVSTQGLI</sequence>
<dbReference type="PANTHER" id="PTHR20932:SF8">
    <property type="entry name" value="LD22649P"/>
    <property type="match status" value="1"/>
</dbReference>
<dbReference type="AlphaFoldDB" id="A0AA88L8J6"/>